<organism evidence="1 2">
    <name type="scientific">Gossypium harknessii</name>
    <dbReference type="NCBI Taxonomy" id="34285"/>
    <lineage>
        <taxon>Eukaryota</taxon>
        <taxon>Viridiplantae</taxon>
        <taxon>Streptophyta</taxon>
        <taxon>Embryophyta</taxon>
        <taxon>Tracheophyta</taxon>
        <taxon>Spermatophyta</taxon>
        <taxon>Magnoliopsida</taxon>
        <taxon>eudicotyledons</taxon>
        <taxon>Gunneridae</taxon>
        <taxon>Pentapetalae</taxon>
        <taxon>rosids</taxon>
        <taxon>malvids</taxon>
        <taxon>Malvales</taxon>
        <taxon>Malvaceae</taxon>
        <taxon>Malvoideae</taxon>
        <taxon>Gossypium</taxon>
    </lineage>
</organism>
<name>A0A7J9GU20_9ROSI</name>
<comment type="caution">
    <text evidence="1">The sequence shown here is derived from an EMBL/GenBank/DDBJ whole genome shotgun (WGS) entry which is preliminary data.</text>
</comment>
<dbReference type="PANTHER" id="PTHR33710:SF62">
    <property type="entry name" value="DUF4283 DOMAIN PROTEIN"/>
    <property type="match status" value="1"/>
</dbReference>
<feature type="non-terminal residue" evidence="1">
    <location>
        <position position="58"/>
    </location>
</feature>
<sequence length="58" mass="7007">MELFRNVLTDCSLVDVGFSRRWFTWEEENLPETNIRKRLDRGVANEEWMAMFPEVTIQ</sequence>
<reference evidence="1 2" key="1">
    <citation type="journal article" date="2019" name="Genome Biol. Evol.">
        <title>Insights into the evolution of the New World diploid cottons (Gossypium, subgenus Houzingenia) based on genome sequencing.</title>
        <authorList>
            <person name="Grover C.E."/>
            <person name="Arick M.A. 2nd"/>
            <person name="Thrash A."/>
            <person name="Conover J.L."/>
            <person name="Sanders W.S."/>
            <person name="Peterson D.G."/>
            <person name="Frelichowski J.E."/>
            <person name="Scheffler J.A."/>
            <person name="Scheffler B.E."/>
            <person name="Wendel J.F."/>
        </authorList>
    </citation>
    <scope>NUCLEOTIDE SEQUENCE [LARGE SCALE GENOMIC DNA]</scope>
    <source>
        <strain evidence="1">0</strain>
        <tissue evidence="1">Leaf</tissue>
    </source>
</reference>
<dbReference type="Proteomes" id="UP000593560">
    <property type="component" value="Unassembled WGS sequence"/>
</dbReference>
<dbReference type="AlphaFoldDB" id="A0A7J9GU20"/>
<accession>A0A7J9GU20</accession>
<dbReference type="OrthoDB" id="1935929at2759"/>
<gene>
    <name evidence="1" type="ORF">Gohar_010709</name>
</gene>
<proteinExistence type="predicted"/>
<evidence type="ECO:0000313" key="2">
    <source>
        <dbReference type="Proteomes" id="UP000593560"/>
    </source>
</evidence>
<protein>
    <submittedName>
        <fullName evidence="1">Uncharacterized protein</fullName>
    </submittedName>
</protein>
<dbReference type="EMBL" id="JABFAD010000006">
    <property type="protein sequence ID" value="MBA0800265.1"/>
    <property type="molecule type" value="Genomic_DNA"/>
</dbReference>
<dbReference type="PANTHER" id="PTHR33710">
    <property type="entry name" value="BNAC02G09200D PROTEIN"/>
    <property type="match status" value="1"/>
</dbReference>
<evidence type="ECO:0000313" key="1">
    <source>
        <dbReference type="EMBL" id="MBA0800265.1"/>
    </source>
</evidence>
<keyword evidence="2" id="KW-1185">Reference proteome</keyword>